<dbReference type="SMART" id="SM00984">
    <property type="entry name" value="UDPG_MGDP_dh_C"/>
    <property type="match status" value="1"/>
</dbReference>
<dbReference type="Pfam" id="PF00984">
    <property type="entry name" value="UDPG_MGDP_dh"/>
    <property type="match status" value="1"/>
</dbReference>
<evidence type="ECO:0000259" key="11">
    <source>
        <dbReference type="SMART" id="SM00984"/>
    </source>
</evidence>
<dbReference type="NCBIfam" id="TIGR03026">
    <property type="entry name" value="NDP-sugDHase"/>
    <property type="match status" value="1"/>
</dbReference>
<organism evidence="12 13">
    <name type="scientific">Halorarum halophilum</name>
    <dbReference type="NCBI Taxonomy" id="2743090"/>
    <lineage>
        <taxon>Archaea</taxon>
        <taxon>Methanobacteriati</taxon>
        <taxon>Methanobacteriota</taxon>
        <taxon>Stenosarchaea group</taxon>
        <taxon>Halobacteria</taxon>
        <taxon>Halobacteriales</taxon>
        <taxon>Haloferacaceae</taxon>
        <taxon>Halorarum</taxon>
    </lineage>
</organism>
<dbReference type="PANTHER" id="PTHR43750">
    <property type="entry name" value="UDP-GLUCOSE 6-DEHYDROGENASE TUAD"/>
    <property type="match status" value="1"/>
</dbReference>
<reference evidence="12 13" key="1">
    <citation type="submission" date="2020-07" db="EMBL/GenBank/DDBJ databases">
        <title>Gai3-2, isolated from salt lake.</title>
        <authorList>
            <person name="Cui H."/>
            <person name="Shi X."/>
        </authorList>
    </citation>
    <scope>NUCLEOTIDE SEQUENCE [LARGE SCALE GENOMIC DNA]</scope>
    <source>
        <strain evidence="12 13">Gai3-2</strain>
    </source>
</reference>
<dbReference type="Pfam" id="PF03721">
    <property type="entry name" value="UDPG_MGDP_dh_N"/>
    <property type="match status" value="1"/>
</dbReference>
<keyword evidence="5 7" id="KW-0520">NAD</keyword>
<evidence type="ECO:0000256" key="8">
    <source>
        <dbReference type="PIRSR" id="PIRSR500134-1"/>
    </source>
</evidence>
<comment type="similarity">
    <text evidence="2 7">Belongs to the UDP-glucose/GDP-mannose dehydrogenase family.</text>
</comment>
<gene>
    <name evidence="12" type="ORF">HUG10_14575</name>
</gene>
<feature type="binding site" evidence="10">
    <location>
        <position position="84"/>
    </location>
    <ligand>
        <name>NAD(+)</name>
        <dbReference type="ChEBI" id="CHEBI:57540"/>
    </ligand>
</feature>
<evidence type="ECO:0000256" key="9">
    <source>
        <dbReference type="PIRSR" id="PIRSR500134-2"/>
    </source>
</evidence>
<dbReference type="SUPFAM" id="SSF48179">
    <property type="entry name" value="6-phosphogluconate dehydrogenase C-terminal domain-like"/>
    <property type="match status" value="1"/>
</dbReference>
<feature type="binding site" evidence="9">
    <location>
        <position position="268"/>
    </location>
    <ligand>
        <name>substrate</name>
    </ligand>
</feature>
<feature type="binding site" evidence="9">
    <location>
        <begin position="260"/>
        <end position="264"/>
    </location>
    <ligand>
        <name>substrate</name>
    </ligand>
</feature>
<evidence type="ECO:0000256" key="7">
    <source>
        <dbReference type="PIRNR" id="PIRNR000124"/>
    </source>
</evidence>
<feature type="binding site" evidence="10">
    <location>
        <position position="122"/>
    </location>
    <ligand>
        <name>NAD(+)</name>
        <dbReference type="ChEBI" id="CHEBI:57540"/>
    </ligand>
</feature>
<dbReference type="SUPFAM" id="SSF52413">
    <property type="entry name" value="UDP-glucose/GDP-mannose dehydrogenase C-terminal domain"/>
    <property type="match status" value="1"/>
</dbReference>
<dbReference type="PIRSF" id="PIRSF500134">
    <property type="entry name" value="UDPglc_DH_bac"/>
    <property type="match status" value="1"/>
</dbReference>
<evidence type="ECO:0000256" key="6">
    <source>
        <dbReference type="ARBA" id="ARBA00047473"/>
    </source>
</evidence>
<dbReference type="GO" id="GO:0003979">
    <property type="term" value="F:UDP-glucose 6-dehydrogenase activity"/>
    <property type="evidence" value="ECO:0007669"/>
    <property type="project" value="UniProtKB-EC"/>
</dbReference>
<comment type="catalytic activity">
    <reaction evidence="6 7">
        <text>UDP-alpha-D-glucose + 2 NAD(+) + H2O = UDP-alpha-D-glucuronate + 2 NADH + 3 H(+)</text>
        <dbReference type="Rhea" id="RHEA:23596"/>
        <dbReference type="ChEBI" id="CHEBI:15377"/>
        <dbReference type="ChEBI" id="CHEBI:15378"/>
        <dbReference type="ChEBI" id="CHEBI:57540"/>
        <dbReference type="ChEBI" id="CHEBI:57945"/>
        <dbReference type="ChEBI" id="CHEBI:58052"/>
        <dbReference type="ChEBI" id="CHEBI:58885"/>
        <dbReference type="EC" id="1.1.1.22"/>
    </reaction>
</comment>
<dbReference type="InterPro" id="IPR028357">
    <property type="entry name" value="UDPglc_DH_bac"/>
</dbReference>
<dbReference type="InterPro" id="IPR014027">
    <property type="entry name" value="UDP-Glc/GDP-Man_DH_C"/>
</dbReference>
<dbReference type="Gene3D" id="1.20.5.100">
    <property type="entry name" value="Cytochrome c1, transmembrane anchor, C-terminal"/>
    <property type="match status" value="1"/>
</dbReference>
<feature type="binding site" evidence="10">
    <location>
        <position position="274"/>
    </location>
    <ligand>
        <name>NAD(+)</name>
        <dbReference type="ChEBI" id="CHEBI:57540"/>
    </ligand>
</feature>
<dbReference type="Gene3D" id="3.40.50.720">
    <property type="entry name" value="NAD(P)-binding Rossmann-like Domain"/>
    <property type="match status" value="2"/>
</dbReference>
<evidence type="ECO:0000256" key="4">
    <source>
        <dbReference type="ARBA" id="ARBA00023002"/>
    </source>
</evidence>
<feature type="binding site" evidence="9">
    <location>
        <position position="330"/>
    </location>
    <ligand>
        <name>substrate</name>
    </ligand>
</feature>
<dbReference type="AlphaFoldDB" id="A0A7D5GGW5"/>
<dbReference type="InterPro" id="IPR036291">
    <property type="entry name" value="NAD(P)-bd_dom_sf"/>
</dbReference>
<dbReference type="GO" id="GO:0051287">
    <property type="term" value="F:NAD binding"/>
    <property type="evidence" value="ECO:0007669"/>
    <property type="project" value="InterPro"/>
</dbReference>
<dbReference type="GO" id="GO:0000271">
    <property type="term" value="P:polysaccharide biosynthetic process"/>
    <property type="evidence" value="ECO:0007669"/>
    <property type="project" value="InterPro"/>
</dbReference>
<feature type="binding site" evidence="9">
    <location>
        <position position="215"/>
    </location>
    <ligand>
        <name>substrate</name>
    </ligand>
</feature>
<feature type="domain" description="UDP-glucose/GDP-mannose dehydrogenase C-terminal" evidence="11">
    <location>
        <begin position="323"/>
        <end position="422"/>
    </location>
</feature>
<evidence type="ECO:0000313" key="12">
    <source>
        <dbReference type="EMBL" id="QLG28690.1"/>
    </source>
</evidence>
<dbReference type="GO" id="GO:0006065">
    <property type="term" value="P:UDP-glucuronate biosynthetic process"/>
    <property type="evidence" value="ECO:0007669"/>
    <property type="project" value="UniProtKB-UniPathway"/>
</dbReference>
<accession>A0A7D5GGW5</accession>
<dbReference type="UniPathway" id="UPA00038">
    <property type="reaction ID" value="UER00491"/>
</dbReference>
<feature type="binding site" evidence="10">
    <location>
        <position position="162"/>
    </location>
    <ligand>
        <name>NAD(+)</name>
        <dbReference type="ChEBI" id="CHEBI:57540"/>
    </ligand>
</feature>
<dbReference type="InterPro" id="IPR036220">
    <property type="entry name" value="UDP-Glc/GDP-Man_DH_C_sf"/>
</dbReference>
<dbReference type="InterPro" id="IPR014026">
    <property type="entry name" value="UDP-Glc/GDP-Man_DH_dimer"/>
</dbReference>
<feature type="binding site" evidence="10">
    <location>
        <position position="337"/>
    </location>
    <ligand>
        <name>NAD(+)</name>
        <dbReference type="ChEBI" id="CHEBI:57540"/>
    </ligand>
</feature>
<evidence type="ECO:0000313" key="13">
    <source>
        <dbReference type="Proteomes" id="UP000509750"/>
    </source>
</evidence>
<dbReference type="InterPro" id="IPR001732">
    <property type="entry name" value="UDP-Glc/GDP-Man_DH_N"/>
</dbReference>
<dbReference type="InterPro" id="IPR008927">
    <property type="entry name" value="6-PGluconate_DH-like_C_sf"/>
</dbReference>
<dbReference type="EC" id="1.1.1.22" evidence="3 7"/>
<dbReference type="Pfam" id="PF03720">
    <property type="entry name" value="UDPG_MGDP_dh_C"/>
    <property type="match status" value="1"/>
</dbReference>
<proteinExistence type="inferred from homology"/>
<dbReference type="InterPro" id="IPR054886">
    <property type="entry name" value="UDPGDh_AglM"/>
</dbReference>
<sequence length="433" mass="46003">MEIKVIGSGYVGSTLAASLADLGHLVTAIDIDEDVVAAINDGRAPIHEPGLDELIAEHAGTTLRATTTYDSVADADVTFLAIQTPAREDGSIDTGVLEAAAEMTGEALANSGDHHLVVAKSTVVPPALADVRAALRRGLGEDLATDDTGLVAFGTNPEFLREGTAVEDFTHPDKLVVGTDVDWAHERLEAVFEPLLERHDAPVVRTDPETAMMIKYANNAFLAAKVSLINDLGNVCKEFSLDAYEVADAIGLDHRISEHFLRSGLGWGGSCFPKDTAALIAAAQEAGYDPAMLTAAVEVNDRQPERLLDILASHVDLEGARIAVLGLAFKPGTDDVRHSRAIPVIEGLLDRGADVVAYDPVATDNMRERFPDIEYAGSAAEALSGADGAAVVTGWDEFRALDAEFDAMTSPVVVDGRRIVEPTDELIYEGLTW</sequence>
<keyword evidence="13" id="KW-1185">Reference proteome</keyword>
<feature type="active site" description="Nucleophile" evidence="8">
    <location>
        <position position="271"/>
    </location>
</feature>
<dbReference type="PANTHER" id="PTHR43750:SF3">
    <property type="entry name" value="UDP-GLUCOSE 6-DEHYDROGENASE TUAD"/>
    <property type="match status" value="1"/>
</dbReference>
<protein>
    <recommendedName>
        <fullName evidence="3 7">UDP-glucose 6-dehydrogenase</fullName>
        <ecNumber evidence="3 7">1.1.1.22</ecNumber>
    </recommendedName>
</protein>
<dbReference type="NCBIfam" id="NF041297">
    <property type="entry name" value="UDPGDh_AglM"/>
    <property type="match status" value="1"/>
</dbReference>
<dbReference type="OrthoDB" id="59839at2157"/>
<dbReference type="Proteomes" id="UP000509750">
    <property type="component" value="Chromosome"/>
</dbReference>
<dbReference type="PIRSF" id="PIRSF000124">
    <property type="entry name" value="UDPglc_GDPman_dh"/>
    <property type="match status" value="1"/>
</dbReference>
<keyword evidence="4 7" id="KW-0560">Oxidoreductase</keyword>
<dbReference type="GeneID" id="56030082"/>
<name>A0A7D5GGW5_9EURY</name>
<dbReference type="KEGG" id="halg:HUG10_14575"/>
<dbReference type="RefSeq" id="WP_179170264.1">
    <property type="nucleotide sequence ID" value="NZ_CP058529.1"/>
</dbReference>
<dbReference type="EMBL" id="CP058529">
    <property type="protein sequence ID" value="QLG28690.1"/>
    <property type="molecule type" value="Genomic_DNA"/>
</dbReference>
<comment type="pathway">
    <text evidence="1">Nucleotide-sugar biosynthesis; UDP-alpha-D-glucuronate biosynthesis; UDP-alpha-D-glucuronate from UDP-alpha-D-glucose: step 1/1.</text>
</comment>
<feature type="binding site" evidence="10">
    <location>
        <position position="30"/>
    </location>
    <ligand>
        <name>NAD(+)</name>
        <dbReference type="ChEBI" id="CHEBI:57540"/>
    </ligand>
</feature>
<evidence type="ECO:0000256" key="1">
    <source>
        <dbReference type="ARBA" id="ARBA00004701"/>
    </source>
</evidence>
<dbReference type="InterPro" id="IPR017476">
    <property type="entry name" value="UDP-Glc/GDP-Man"/>
</dbReference>
<evidence type="ECO:0000256" key="3">
    <source>
        <dbReference type="ARBA" id="ARBA00012954"/>
    </source>
</evidence>
<evidence type="ECO:0000256" key="10">
    <source>
        <dbReference type="PIRSR" id="PIRSR500134-3"/>
    </source>
</evidence>
<feature type="binding site" evidence="9">
    <location>
        <begin position="159"/>
        <end position="162"/>
    </location>
    <ligand>
        <name>substrate</name>
    </ligand>
</feature>
<evidence type="ECO:0000256" key="2">
    <source>
        <dbReference type="ARBA" id="ARBA00006601"/>
    </source>
</evidence>
<evidence type="ECO:0000256" key="5">
    <source>
        <dbReference type="ARBA" id="ARBA00023027"/>
    </source>
</evidence>
<dbReference type="SUPFAM" id="SSF51735">
    <property type="entry name" value="NAD(P)-binding Rossmann-fold domains"/>
    <property type="match status" value="1"/>
</dbReference>